<gene>
    <name evidence="3" type="ORF">JJQ60_19080</name>
</gene>
<keyword evidence="4" id="KW-1185">Reference proteome</keyword>
<accession>A0A937DCI1</accession>
<dbReference type="SMART" id="SM00954">
    <property type="entry name" value="RelA_SpoT"/>
    <property type="match status" value="1"/>
</dbReference>
<dbReference type="Pfam" id="PF04607">
    <property type="entry name" value="RelA_SpoT"/>
    <property type="match status" value="1"/>
</dbReference>
<dbReference type="InterPro" id="IPR043519">
    <property type="entry name" value="NT_sf"/>
</dbReference>
<evidence type="ECO:0000313" key="4">
    <source>
        <dbReference type="Proteomes" id="UP000651057"/>
    </source>
</evidence>
<sequence length="341" mass="40474">MKENSDKIIREFEENKFLYQELSEKSYILLNSLINDHIKPHQIQFRVKDKNSLGKKLIRKNFKYSSIKEITDIIGFRIVTYFEDDIEFIEKIITSEFEIDIKNSIDKRNLEVDKFGYRSVHFIASLSKERLKLTEYKKYKNLKFEIQIRSILQHSWAEIEHDIGYKGENEIPKSAKRTFYRVAALLEQADMEFTKLRKEIQEHEKNIRTELSNKNLDLIIDKSSLIEFVKSNKVLRELESKVETEVKNVVCGKSTDMELIGSYQLIKDLRDLNINTIRELEAALIKNEKRIIKTQETFVKDLYNDQEINYQGDEITFIKGAPILWMRNFLKTDANLNRPDL</sequence>
<evidence type="ECO:0000259" key="2">
    <source>
        <dbReference type="SMART" id="SM00954"/>
    </source>
</evidence>
<dbReference type="Gene3D" id="1.10.287.860">
    <property type="entry name" value="Nucleotidyltransferase"/>
    <property type="match status" value="1"/>
</dbReference>
<proteinExistence type="predicted"/>
<dbReference type="AlphaFoldDB" id="A0A937DCI1"/>
<dbReference type="EMBL" id="JAERQJ010000010">
    <property type="protein sequence ID" value="MBL0685648.1"/>
    <property type="molecule type" value="Genomic_DNA"/>
</dbReference>
<dbReference type="RefSeq" id="WP_201923949.1">
    <property type="nucleotide sequence ID" value="NZ_BAABAX010000030.1"/>
</dbReference>
<protein>
    <submittedName>
        <fullName evidence="3">(P)ppGpp synthetase</fullName>
    </submittedName>
</protein>
<dbReference type="Gene3D" id="3.30.460.10">
    <property type="entry name" value="Beta Polymerase, domain 2"/>
    <property type="match status" value="1"/>
</dbReference>
<keyword evidence="1" id="KW-0175">Coiled coil</keyword>
<organism evidence="3 4">
    <name type="scientific">Aquimarina mytili</name>
    <dbReference type="NCBI Taxonomy" id="874423"/>
    <lineage>
        <taxon>Bacteria</taxon>
        <taxon>Pseudomonadati</taxon>
        <taxon>Bacteroidota</taxon>
        <taxon>Flavobacteriia</taxon>
        <taxon>Flavobacteriales</taxon>
        <taxon>Flavobacteriaceae</taxon>
        <taxon>Aquimarina</taxon>
    </lineage>
</organism>
<reference evidence="3" key="1">
    <citation type="submission" date="2021-01" db="EMBL/GenBank/DDBJ databases">
        <authorList>
            <person name="Zhong Y.L."/>
        </authorList>
    </citation>
    <scope>NUCLEOTIDE SEQUENCE</scope>
    <source>
        <strain evidence="3">KCTC 23302</strain>
    </source>
</reference>
<feature type="domain" description="RelA/SpoT" evidence="2">
    <location>
        <begin position="45"/>
        <end position="171"/>
    </location>
</feature>
<comment type="caution">
    <text evidence="3">The sequence shown here is derived from an EMBL/GenBank/DDBJ whole genome shotgun (WGS) entry which is preliminary data.</text>
</comment>
<name>A0A937DCI1_9FLAO</name>
<feature type="coiled-coil region" evidence="1">
    <location>
        <begin position="186"/>
        <end position="213"/>
    </location>
</feature>
<dbReference type="PANTHER" id="PTHR41773:SF1">
    <property type="entry name" value="RELA_SPOT DOMAIN-CONTAINING PROTEIN"/>
    <property type="match status" value="1"/>
</dbReference>
<dbReference type="CDD" id="cd05399">
    <property type="entry name" value="NT_Rel-Spo_like"/>
    <property type="match status" value="1"/>
</dbReference>
<dbReference type="Proteomes" id="UP000651057">
    <property type="component" value="Unassembled WGS sequence"/>
</dbReference>
<evidence type="ECO:0000313" key="3">
    <source>
        <dbReference type="EMBL" id="MBL0685648.1"/>
    </source>
</evidence>
<dbReference type="GO" id="GO:0015969">
    <property type="term" value="P:guanosine tetraphosphate metabolic process"/>
    <property type="evidence" value="ECO:0007669"/>
    <property type="project" value="InterPro"/>
</dbReference>
<dbReference type="SUPFAM" id="SSF81301">
    <property type="entry name" value="Nucleotidyltransferase"/>
    <property type="match status" value="1"/>
</dbReference>
<evidence type="ECO:0000256" key="1">
    <source>
        <dbReference type="SAM" id="Coils"/>
    </source>
</evidence>
<dbReference type="PANTHER" id="PTHR41773">
    <property type="entry name" value="GTP PYROPHOSPHATASE-RELATED"/>
    <property type="match status" value="1"/>
</dbReference>
<dbReference type="InterPro" id="IPR007685">
    <property type="entry name" value="RelA_SpoT"/>
</dbReference>